<protein>
    <submittedName>
        <fullName evidence="1">Uncharacterized protein</fullName>
    </submittedName>
</protein>
<proteinExistence type="predicted"/>
<evidence type="ECO:0000313" key="1">
    <source>
        <dbReference type="EMBL" id="KAI3737792.1"/>
    </source>
</evidence>
<keyword evidence="2" id="KW-1185">Reference proteome</keyword>
<gene>
    <name evidence="1" type="ORF">L2E82_27804</name>
</gene>
<comment type="caution">
    <text evidence="1">The sequence shown here is derived from an EMBL/GenBank/DDBJ whole genome shotgun (WGS) entry which is preliminary data.</text>
</comment>
<accession>A0ACB9CU35</accession>
<sequence>MLSLLFASLLLTSPIHGTHLPDSEIIKSSCATTLYPDICYSTLSTTKNLTTNKDVIQLAINKTKAIIQENFNSIKKLTATAKLTKRGTMALNDCLAMVAGTLEDLDMVIRDLKAYPSKKSLKQHADDLKTLLSTAITNKEACLDGLSYDAACQRLRKSIIRGQDLGGKMCSNVLAMITNMTDTDMANKAESNVRKLKEKKLMMWPEWLSKRDRKLLLFWRKKGPDVIVSKDGKGNYTKVAAAVEAAPVKSNRRYVIKIAAGVYHENVEIPKNKTNLMFIGDSRDNTIITGNRSVGGGYTTFLSATVG</sequence>
<reference evidence="1 2" key="2">
    <citation type="journal article" date="2022" name="Mol. Ecol. Resour.">
        <title>The genomes of chicory, endive, great burdock and yacon provide insights into Asteraceae paleo-polyploidization history and plant inulin production.</title>
        <authorList>
            <person name="Fan W."/>
            <person name="Wang S."/>
            <person name="Wang H."/>
            <person name="Wang A."/>
            <person name="Jiang F."/>
            <person name="Liu H."/>
            <person name="Zhao H."/>
            <person name="Xu D."/>
            <person name="Zhang Y."/>
        </authorList>
    </citation>
    <scope>NUCLEOTIDE SEQUENCE [LARGE SCALE GENOMIC DNA]</scope>
    <source>
        <strain evidence="2">cv. Punajuju</strain>
        <tissue evidence="1">Leaves</tissue>
    </source>
</reference>
<reference evidence="2" key="1">
    <citation type="journal article" date="2022" name="Mol. Ecol. Resour.">
        <title>The genomes of chicory, endive, great burdock and yacon provide insights into Asteraceae palaeo-polyploidization history and plant inulin production.</title>
        <authorList>
            <person name="Fan W."/>
            <person name="Wang S."/>
            <person name="Wang H."/>
            <person name="Wang A."/>
            <person name="Jiang F."/>
            <person name="Liu H."/>
            <person name="Zhao H."/>
            <person name="Xu D."/>
            <person name="Zhang Y."/>
        </authorList>
    </citation>
    <scope>NUCLEOTIDE SEQUENCE [LARGE SCALE GENOMIC DNA]</scope>
    <source>
        <strain evidence="2">cv. Punajuju</strain>
    </source>
</reference>
<dbReference type="Proteomes" id="UP001055811">
    <property type="component" value="Linkage Group LG05"/>
</dbReference>
<organism evidence="1 2">
    <name type="scientific">Cichorium intybus</name>
    <name type="common">Chicory</name>
    <dbReference type="NCBI Taxonomy" id="13427"/>
    <lineage>
        <taxon>Eukaryota</taxon>
        <taxon>Viridiplantae</taxon>
        <taxon>Streptophyta</taxon>
        <taxon>Embryophyta</taxon>
        <taxon>Tracheophyta</taxon>
        <taxon>Spermatophyta</taxon>
        <taxon>Magnoliopsida</taxon>
        <taxon>eudicotyledons</taxon>
        <taxon>Gunneridae</taxon>
        <taxon>Pentapetalae</taxon>
        <taxon>asterids</taxon>
        <taxon>campanulids</taxon>
        <taxon>Asterales</taxon>
        <taxon>Asteraceae</taxon>
        <taxon>Cichorioideae</taxon>
        <taxon>Cichorieae</taxon>
        <taxon>Cichoriinae</taxon>
        <taxon>Cichorium</taxon>
    </lineage>
</organism>
<name>A0ACB9CU35_CICIN</name>
<dbReference type="EMBL" id="CM042013">
    <property type="protein sequence ID" value="KAI3737792.1"/>
    <property type="molecule type" value="Genomic_DNA"/>
</dbReference>
<evidence type="ECO:0000313" key="2">
    <source>
        <dbReference type="Proteomes" id="UP001055811"/>
    </source>
</evidence>